<sequence>MMCWENWPVEVDKHAEMPNTSGLRHGGMSFIDRYLGVWILVAMALGLALGRVIPGLGEFLSSMEVGGISIPIALGILVMMYPPLAKVRYDKTAKIAAEVVSRSVVYL</sequence>
<reference evidence="4" key="1">
    <citation type="submission" date="2013-02" db="EMBL/GenBank/DDBJ databases">
        <title>The complete genome sequence of Corynebacterium casei LMG S-19264 (=DSM 44701).</title>
        <authorList>
            <person name="Ruckert C."/>
            <person name="Albersmeier A."/>
            <person name="Kalinowski J."/>
        </authorList>
    </citation>
    <scope>NUCLEOTIDE SEQUENCE [LARGE SCALE GENOMIC DNA]</scope>
    <source>
        <strain evidence="4">LMG S-19264</strain>
    </source>
</reference>
<keyword evidence="2" id="KW-0472">Membrane</keyword>
<accession>A0ABM5PQZ4</accession>
<keyword evidence="4" id="KW-1185">Reference proteome</keyword>
<evidence type="ECO:0000313" key="3">
    <source>
        <dbReference type="EMBL" id="AHI20430.1"/>
    </source>
</evidence>
<dbReference type="EMBL" id="CP004350">
    <property type="protein sequence ID" value="AHI20430.1"/>
    <property type="molecule type" value="Genomic_DNA"/>
</dbReference>
<evidence type="ECO:0000313" key="4">
    <source>
        <dbReference type="Proteomes" id="UP000019226"/>
    </source>
</evidence>
<dbReference type="PANTHER" id="PTHR43057">
    <property type="entry name" value="ARSENITE EFFLUX TRANSPORTER"/>
    <property type="match status" value="1"/>
</dbReference>
<evidence type="ECO:0000256" key="1">
    <source>
        <dbReference type="ARBA" id="ARBA00022448"/>
    </source>
</evidence>
<keyword evidence="2" id="KW-0812">Transmembrane</keyword>
<proteinExistence type="predicted"/>
<organism evidence="3 4">
    <name type="scientific">Corynebacterium casei LMG S-19264</name>
    <dbReference type="NCBI Taxonomy" id="1285583"/>
    <lineage>
        <taxon>Bacteria</taxon>
        <taxon>Bacillati</taxon>
        <taxon>Actinomycetota</taxon>
        <taxon>Actinomycetes</taxon>
        <taxon>Mycobacteriales</taxon>
        <taxon>Corynebacteriaceae</taxon>
        <taxon>Corynebacterium</taxon>
    </lineage>
</organism>
<name>A0ABM5PQZ4_9CORY</name>
<evidence type="ECO:0000256" key="2">
    <source>
        <dbReference type="SAM" id="Phobius"/>
    </source>
</evidence>
<dbReference type="Proteomes" id="UP000019226">
    <property type="component" value="Chromosome"/>
</dbReference>
<dbReference type="InterPro" id="IPR004706">
    <property type="entry name" value="Arsenical-R_Acr3"/>
</dbReference>
<dbReference type="PANTHER" id="PTHR43057:SF1">
    <property type="entry name" value="ARSENICAL-RESISTANCE PROTEIN 3"/>
    <property type="match status" value="1"/>
</dbReference>
<feature type="transmembrane region" description="Helical" evidence="2">
    <location>
        <begin position="65"/>
        <end position="84"/>
    </location>
</feature>
<protein>
    <submittedName>
        <fullName evidence="3">Arsenic-transport protein</fullName>
    </submittedName>
</protein>
<keyword evidence="1" id="KW-0813">Transport</keyword>
<gene>
    <name evidence="3" type="ORF">CCASEI_09355</name>
</gene>
<feature type="transmembrane region" description="Helical" evidence="2">
    <location>
        <begin position="34"/>
        <end position="53"/>
    </location>
</feature>
<keyword evidence="2" id="KW-1133">Transmembrane helix</keyword>